<dbReference type="Pfam" id="PF01501">
    <property type="entry name" value="Glyco_transf_8"/>
    <property type="match status" value="1"/>
</dbReference>
<dbReference type="PANTHER" id="PTHR11183">
    <property type="entry name" value="GLYCOGENIN SUBFAMILY MEMBER"/>
    <property type="match status" value="1"/>
</dbReference>
<dbReference type="VEuPathDB" id="CryptoDB:Cvel_31587"/>
<organism evidence="2">
    <name type="scientific">Chromera velia CCMP2878</name>
    <dbReference type="NCBI Taxonomy" id="1169474"/>
    <lineage>
        <taxon>Eukaryota</taxon>
        <taxon>Sar</taxon>
        <taxon>Alveolata</taxon>
        <taxon>Colpodellida</taxon>
        <taxon>Chromeraceae</taxon>
        <taxon>Chromera</taxon>
    </lineage>
</organism>
<dbReference type="InterPro" id="IPR002495">
    <property type="entry name" value="Glyco_trans_8"/>
</dbReference>
<feature type="compositionally biased region" description="Basic and acidic residues" evidence="1">
    <location>
        <begin position="222"/>
        <end position="239"/>
    </location>
</feature>
<dbReference type="Gene3D" id="3.90.550.10">
    <property type="entry name" value="Spore Coat Polysaccharide Biosynthesis Protein SpsA, Chain A"/>
    <property type="match status" value="1"/>
</dbReference>
<dbReference type="GO" id="GO:0016757">
    <property type="term" value="F:glycosyltransferase activity"/>
    <property type="evidence" value="ECO:0007669"/>
    <property type="project" value="InterPro"/>
</dbReference>
<dbReference type="EMBL" id="CDMZ01003857">
    <property type="protein sequence ID" value="CUC10400.1"/>
    <property type="molecule type" value="Genomic_DNA"/>
</dbReference>
<name>A0A0K6S9V1_9ALVE</name>
<sequence length="304" mass="33574">MEAFVTLVTSDSFVVGVEVLACSLRKTGTLRPLVVLYTPQLTPSAVEKLSSLSSHIFGVRASEDGSANQDEGEWPMKEISRLQAEKEFCVILHRVGPLPNPHEKCVHVDGWVNSGFTKLRIWQLTVFSQVVYVDADCVVCEAIDDLFDLERSEVWHPSCPPSRVLNGNCDDDRSGGTKGKEAAEKELKPVEQNERKPKGSPQQGRVLMSNGGGECEEEEEKCGDTAKDDEERRGSRKEARQITRLPAFAPDVCPPDKFNAGVVVLDPDANLFEQMMDAVDNLGSHDEGLSFFWLSLAPHDMSGR</sequence>
<dbReference type="AlphaFoldDB" id="A0A0K6S9V1"/>
<protein>
    <submittedName>
        <fullName evidence="2">Uncharacterized protein</fullName>
    </submittedName>
</protein>
<feature type="compositionally biased region" description="Basic and acidic residues" evidence="1">
    <location>
        <begin position="170"/>
        <end position="197"/>
    </location>
</feature>
<gene>
    <name evidence="2" type="ORF">Cvel_31587.t2</name>
</gene>
<dbReference type="InterPro" id="IPR029044">
    <property type="entry name" value="Nucleotide-diphossugar_trans"/>
</dbReference>
<dbReference type="PhylomeDB" id="A0A0K6S9V1"/>
<reference evidence="2" key="1">
    <citation type="submission" date="2014-11" db="EMBL/GenBank/DDBJ databases">
        <title>Molecular phylogeny of cliff fern family Woodsiaceae with morphological implications.</title>
        <authorList>
            <person name="Shao Y.-Z."/>
            <person name="Wei R."/>
            <person name="Zhang X.-C."/>
        </authorList>
    </citation>
    <scope>NUCLEOTIDE SEQUENCE</scope>
</reference>
<proteinExistence type="predicted"/>
<feature type="region of interest" description="Disordered" evidence="1">
    <location>
        <begin position="165"/>
        <end position="239"/>
    </location>
</feature>
<evidence type="ECO:0000256" key="1">
    <source>
        <dbReference type="SAM" id="MobiDB-lite"/>
    </source>
</evidence>
<accession>A0A0K6S9V1</accession>
<dbReference type="InterPro" id="IPR050587">
    <property type="entry name" value="GNT1/Glycosyltrans_8"/>
</dbReference>
<dbReference type="SUPFAM" id="SSF53448">
    <property type="entry name" value="Nucleotide-diphospho-sugar transferases"/>
    <property type="match status" value="1"/>
</dbReference>
<evidence type="ECO:0000313" key="2">
    <source>
        <dbReference type="EMBL" id="CUC10400.1"/>
    </source>
</evidence>